<dbReference type="PANTHER" id="PTHR30346">
    <property type="entry name" value="TRANSCRIPTIONAL DUAL REGULATOR HCAR-RELATED"/>
    <property type="match status" value="1"/>
</dbReference>
<evidence type="ECO:0000256" key="1">
    <source>
        <dbReference type="ARBA" id="ARBA00009437"/>
    </source>
</evidence>
<dbReference type="AlphaFoldDB" id="A0A0D5CKA8"/>
<dbReference type="KEGG" id="cmh:VO01_11865"/>
<sequence length="318" mass="33113">MTDAPPTARDLDSAALAAVHALAVRGSITAAAASLGVSQPALSQTLRRLEARIGVPVTARAGRGVVLTEAGRVLARHAETVVHAIDRAADELDDLRGLRAGTVRVAAFPSASSTVVPRLLGGLAQAHPGLGFGYLEAEPPEAVAAVRAREADVAVTFAYPDDPDDPDARALDGLEVRPLWRETLWAVLPEARALRHRGPLALRDLADDRWIAGCVRCRRHLVSACARSGFAPATSFETDNAAAAVGMVQAGLGVALLPSLALATAPLPRGVVRRRISGVGERVVHVVTAPGGSASPAVHASVQALARLRVGDWELRRA</sequence>
<dbReference type="Proteomes" id="UP000032604">
    <property type="component" value="Chromosome"/>
</dbReference>
<dbReference type="PANTHER" id="PTHR30346:SF29">
    <property type="entry name" value="LYSR SUBSTRATE-BINDING"/>
    <property type="match status" value="1"/>
</dbReference>
<evidence type="ECO:0000313" key="7">
    <source>
        <dbReference type="Proteomes" id="UP000032604"/>
    </source>
</evidence>
<dbReference type="SUPFAM" id="SSF46785">
    <property type="entry name" value="Winged helix' DNA-binding domain"/>
    <property type="match status" value="1"/>
</dbReference>
<dbReference type="PRINTS" id="PR00039">
    <property type="entry name" value="HTHLYSR"/>
</dbReference>
<keyword evidence="3" id="KW-0238">DNA-binding</keyword>
<evidence type="ECO:0000259" key="5">
    <source>
        <dbReference type="PROSITE" id="PS50931"/>
    </source>
</evidence>
<feature type="domain" description="HTH lysR-type" evidence="5">
    <location>
        <begin position="11"/>
        <end position="68"/>
    </location>
</feature>
<dbReference type="HOGENOM" id="CLU_039613_6_0_11"/>
<accession>A0A0D5CKA8</accession>
<protein>
    <submittedName>
        <fullName evidence="6">LysR family transcriptional regulator</fullName>
    </submittedName>
</protein>
<name>A0A0D5CKA8_9MICO</name>
<organism evidence="6 7">
    <name type="scientific">Clavibacter michiganensis subsp. insidiosus</name>
    <dbReference type="NCBI Taxonomy" id="33014"/>
    <lineage>
        <taxon>Bacteria</taxon>
        <taxon>Bacillati</taxon>
        <taxon>Actinomycetota</taxon>
        <taxon>Actinomycetes</taxon>
        <taxon>Micrococcales</taxon>
        <taxon>Microbacteriaceae</taxon>
        <taxon>Clavibacter</taxon>
    </lineage>
</organism>
<dbReference type="PROSITE" id="PS50931">
    <property type="entry name" value="HTH_LYSR"/>
    <property type="match status" value="1"/>
</dbReference>
<dbReference type="Gene3D" id="1.10.10.10">
    <property type="entry name" value="Winged helix-like DNA-binding domain superfamily/Winged helix DNA-binding domain"/>
    <property type="match status" value="1"/>
</dbReference>
<comment type="similarity">
    <text evidence="1">Belongs to the LysR transcriptional regulatory family.</text>
</comment>
<dbReference type="GO" id="GO:0003677">
    <property type="term" value="F:DNA binding"/>
    <property type="evidence" value="ECO:0007669"/>
    <property type="project" value="UniProtKB-KW"/>
</dbReference>
<dbReference type="RefSeq" id="WP_045529218.1">
    <property type="nucleotide sequence ID" value="NZ_CP011043.1"/>
</dbReference>
<dbReference type="InterPro" id="IPR000847">
    <property type="entry name" value="LysR_HTH_N"/>
</dbReference>
<dbReference type="GO" id="GO:0032993">
    <property type="term" value="C:protein-DNA complex"/>
    <property type="evidence" value="ECO:0007669"/>
    <property type="project" value="TreeGrafter"/>
</dbReference>
<gene>
    <name evidence="6" type="ORF">VO01_11865</name>
</gene>
<proteinExistence type="inferred from homology"/>
<dbReference type="Gene3D" id="3.40.190.10">
    <property type="entry name" value="Periplasmic binding protein-like II"/>
    <property type="match status" value="2"/>
</dbReference>
<keyword evidence="2" id="KW-0805">Transcription regulation</keyword>
<reference evidence="6 7" key="1">
    <citation type="journal article" date="2015" name="Genome Announc.">
        <title>Complete Genome Sequence of Clavibacter michiganensis subsp. insidiosus R1-1 Using PacBio Single-Molecule Real-Time Technology.</title>
        <authorList>
            <person name="Lu Y."/>
            <person name="Samac D.A."/>
            <person name="Glazebrook J."/>
            <person name="Ishimaru C.A."/>
        </authorList>
    </citation>
    <scope>NUCLEOTIDE SEQUENCE [LARGE SCALE GENOMIC DNA]</scope>
    <source>
        <strain evidence="6 7">R1-1</strain>
    </source>
</reference>
<evidence type="ECO:0000256" key="2">
    <source>
        <dbReference type="ARBA" id="ARBA00023015"/>
    </source>
</evidence>
<evidence type="ECO:0000256" key="4">
    <source>
        <dbReference type="ARBA" id="ARBA00023163"/>
    </source>
</evidence>
<dbReference type="InterPro" id="IPR036390">
    <property type="entry name" value="WH_DNA-bd_sf"/>
</dbReference>
<evidence type="ECO:0000256" key="3">
    <source>
        <dbReference type="ARBA" id="ARBA00023125"/>
    </source>
</evidence>
<dbReference type="GO" id="GO:0003700">
    <property type="term" value="F:DNA-binding transcription factor activity"/>
    <property type="evidence" value="ECO:0007669"/>
    <property type="project" value="InterPro"/>
</dbReference>
<evidence type="ECO:0000313" key="6">
    <source>
        <dbReference type="EMBL" id="AJW79729.1"/>
    </source>
</evidence>
<dbReference type="OrthoDB" id="3673085at2"/>
<dbReference type="EMBL" id="CP011043">
    <property type="protein sequence ID" value="AJW79729.1"/>
    <property type="molecule type" value="Genomic_DNA"/>
</dbReference>
<dbReference type="Pfam" id="PF00126">
    <property type="entry name" value="HTH_1"/>
    <property type="match status" value="1"/>
</dbReference>
<dbReference type="Pfam" id="PF03466">
    <property type="entry name" value="LysR_substrate"/>
    <property type="match status" value="1"/>
</dbReference>
<dbReference type="CDD" id="cd08423">
    <property type="entry name" value="PBP2_LTTR_like_6"/>
    <property type="match status" value="1"/>
</dbReference>
<dbReference type="SUPFAM" id="SSF53850">
    <property type="entry name" value="Periplasmic binding protein-like II"/>
    <property type="match status" value="1"/>
</dbReference>
<dbReference type="InterPro" id="IPR036388">
    <property type="entry name" value="WH-like_DNA-bd_sf"/>
</dbReference>
<dbReference type="PATRIC" id="fig|33014.5.peg.2448"/>
<dbReference type="InterPro" id="IPR005119">
    <property type="entry name" value="LysR_subst-bd"/>
</dbReference>
<keyword evidence="4" id="KW-0804">Transcription</keyword>